<proteinExistence type="predicted"/>
<dbReference type="AlphaFoldDB" id="A0AAV7XSE6"/>
<evidence type="ECO:0000313" key="1">
    <source>
        <dbReference type="EMBL" id="KAJ1526657.1"/>
    </source>
</evidence>
<reference evidence="1" key="1">
    <citation type="submission" date="2022-12" db="EMBL/GenBank/DDBJ databases">
        <title>Chromosome-level genome assembly of the bean flower thrips Megalurothrips usitatus.</title>
        <authorList>
            <person name="Ma L."/>
            <person name="Liu Q."/>
            <person name="Li H."/>
            <person name="Cai W."/>
        </authorList>
    </citation>
    <scope>NUCLEOTIDE SEQUENCE</scope>
    <source>
        <strain evidence="1">Cailab_2022a</strain>
    </source>
</reference>
<evidence type="ECO:0000313" key="2">
    <source>
        <dbReference type="Proteomes" id="UP001075354"/>
    </source>
</evidence>
<dbReference type="EMBL" id="JAPTSV010000006">
    <property type="protein sequence ID" value="KAJ1526657.1"/>
    <property type="molecule type" value="Genomic_DNA"/>
</dbReference>
<dbReference type="Proteomes" id="UP001075354">
    <property type="component" value="Chromosome 6"/>
</dbReference>
<keyword evidence="2" id="KW-1185">Reference proteome</keyword>
<accession>A0AAV7XSE6</accession>
<sequence length="154" mass="16476">MTEKRQCSSKVMMCEVYMGHTKQFGTEYSNATSPVNSQSAGAAVRGRAFGGSLGAEVEATVSSHFTFAMMQTQSHGWAELTAATSSFSCQVPPGHTGWVEIRPEFYVKEGTIFNADCSSSSLAKWFPKTRGDGSIAGERRIVTIVISSTASGKT</sequence>
<comment type="caution">
    <text evidence="1">The sequence shown here is derived from an EMBL/GenBank/DDBJ whole genome shotgun (WGS) entry which is preliminary data.</text>
</comment>
<protein>
    <submittedName>
        <fullName evidence="1">Uncharacterized protein</fullName>
    </submittedName>
</protein>
<organism evidence="1 2">
    <name type="scientific">Megalurothrips usitatus</name>
    <name type="common">bean blossom thrips</name>
    <dbReference type="NCBI Taxonomy" id="439358"/>
    <lineage>
        <taxon>Eukaryota</taxon>
        <taxon>Metazoa</taxon>
        <taxon>Ecdysozoa</taxon>
        <taxon>Arthropoda</taxon>
        <taxon>Hexapoda</taxon>
        <taxon>Insecta</taxon>
        <taxon>Pterygota</taxon>
        <taxon>Neoptera</taxon>
        <taxon>Paraneoptera</taxon>
        <taxon>Thysanoptera</taxon>
        <taxon>Terebrantia</taxon>
        <taxon>Thripoidea</taxon>
        <taxon>Thripidae</taxon>
        <taxon>Megalurothrips</taxon>
    </lineage>
</organism>
<gene>
    <name evidence="1" type="ORF">ONE63_008240</name>
</gene>
<name>A0AAV7XSE6_9NEOP</name>